<dbReference type="RefSeq" id="WP_084559955.1">
    <property type="nucleotide sequence ID" value="NZ_FRCX01000001.1"/>
</dbReference>
<protein>
    <recommendedName>
        <fullName evidence="3">DUF535 domain-containing protein</fullName>
    </recommendedName>
</protein>
<reference evidence="2" key="1">
    <citation type="submission" date="2016-11" db="EMBL/GenBank/DDBJ databases">
        <authorList>
            <person name="Varghese N."/>
            <person name="Submissions S."/>
        </authorList>
    </citation>
    <scope>NUCLEOTIDE SEQUENCE [LARGE SCALE GENOMIC DNA]</scope>
    <source>
        <strain evidence="2">Sac-22</strain>
    </source>
</reference>
<dbReference type="STRING" id="551987.SAMN05192549_101603"/>
<dbReference type="OrthoDB" id="1238765at2"/>
<evidence type="ECO:0000313" key="2">
    <source>
        <dbReference type="Proteomes" id="UP000184339"/>
    </source>
</evidence>
<dbReference type="InterPro" id="IPR007488">
    <property type="entry name" value="DUF535"/>
</dbReference>
<dbReference type="AlphaFoldDB" id="A0A1M7IUS3"/>
<evidence type="ECO:0000313" key="1">
    <source>
        <dbReference type="EMBL" id="SHM44491.1"/>
    </source>
</evidence>
<dbReference type="EMBL" id="FRCX01000001">
    <property type="protein sequence ID" value="SHM44491.1"/>
    <property type="molecule type" value="Genomic_DNA"/>
</dbReference>
<dbReference type="PANTHER" id="PTHR38785:SF1">
    <property type="entry name" value="HOMOLOG OF VIRK"/>
    <property type="match status" value="1"/>
</dbReference>
<sequence length="318" mass="35165">MSVTSIEPIALSAGLSGYSGLVWLREWVKLYARAHWHRAATHAWLTQLSAQPLLTELLRTQPRLVHKIYRPYFSTTLTHAQRIDVLTAHYRFIAAQGLGSIVRRAARGPLHLGSVKGKSGTAYVMQLCAISALEREGELVLQLLDNEGLLYSAAFCFLRDGMQMQVGLACVQGPNYGDRQARVRAATRDLDGLRPKSLMVKLVEQWGRDHGCRSMLLVGNGNRPVHSAIRQGKVHADYDALWCELGAQRRSDGNFVLPCDGHLPATAKGRQRHAMAMAFCDTMRSGLQGQKHLHAIMTLAADWTHDLCDPVGGQQRGA</sequence>
<gene>
    <name evidence="1" type="ORF">SAMN05192549_101603</name>
</gene>
<dbReference type="Proteomes" id="UP000184339">
    <property type="component" value="Unassembled WGS sequence"/>
</dbReference>
<dbReference type="GO" id="GO:0006974">
    <property type="term" value="P:DNA damage response"/>
    <property type="evidence" value="ECO:0007669"/>
    <property type="project" value="TreeGrafter"/>
</dbReference>
<proteinExistence type="predicted"/>
<keyword evidence="2" id="KW-1185">Reference proteome</keyword>
<evidence type="ECO:0008006" key="3">
    <source>
        <dbReference type="Google" id="ProtNLM"/>
    </source>
</evidence>
<dbReference type="PANTHER" id="PTHR38785">
    <property type="entry name" value="HOMOLOG OF VIRK"/>
    <property type="match status" value="1"/>
</dbReference>
<organism evidence="1 2">
    <name type="scientific">Duganella sacchari</name>
    <dbReference type="NCBI Taxonomy" id="551987"/>
    <lineage>
        <taxon>Bacteria</taxon>
        <taxon>Pseudomonadati</taxon>
        <taxon>Pseudomonadota</taxon>
        <taxon>Betaproteobacteria</taxon>
        <taxon>Burkholderiales</taxon>
        <taxon>Oxalobacteraceae</taxon>
        <taxon>Telluria group</taxon>
        <taxon>Duganella</taxon>
    </lineage>
</organism>
<accession>A0A1M7IUS3</accession>
<name>A0A1M7IUS3_9BURK</name>
<dbReference type="Pfam" id="PF04393">
    <property type="entry name" value="DUF535"/>
    <property type="match status" value="1"/>
</dbReference>